<dbReference type="AlphaFoldDB" id="A0A6M3MEV1"/>
<name>A0A6M3MEV1_9ZZZZ</name>
<gene>
    <name evidence="1" type="ORF">MM171B00543_0008</name>
</gene>
<dbReference type="EMBL" id="MT143862">
    <property type="protein sequence ID" value="QJB03819.1"/>
    <property type="molecule type" value="Genomic_DNA"/>
</dbReference>
<reference evidence="1" key="1">
    <citation type="submission" date="2020-03" db="EMBL/GenBank/DDBJ databases">
        <title>The deep terrestrial virosphere.</title>
        <authorList>
            <person name="Holmfeldt K."/>
            <person name="Nilsson E."/>
            <person name="Simone D."/>
            <person name="Lopez-Fernandez M."/>
            <person name="Wu X."/>
            <person name="de Brujin I."/>
            <person name="Lundin D."/>
            <person name="Andersson A."/>
            <person name="Bertilsson S."/>
            <person name="Dopson M."/>
        </authorList>
    </citation>
    <scope>NUCLEOTIDE SEQUENCE</scope>
    <source>
        <strain evidence="1">MM171B00543</strain>
    </source>
</reference>
<protein>
    <submittedName>
        <fullName evidence="1">Uncharacterized protein</fullName>
    </submittedName>
</protein>
<organism evidence="1">
    <name type="scientific">viral metagenome</name>
    <dbReference type="NCBI Taxonomy" id="1070528"/>
    <lineage>
        <taxon>unclassified sequences</taxon>
        <taxon>metagenomes</taxon>
        <taxon>organismal metagenomes</taxon>
    </lineage>
</organism>
<accession>A0A6M3MEV1</accession>
<evidence type="ECO:0000313" key="1">
    <source>
        <dbReference type="EMBL" id="QJB03819.1"/>
    </source>
</evidence>
<sequence>MITVGGNYTEYSTGEFAHNVAIVSNSVELATTPVIYNVTMTSADTEYSQALPANTKMFEFGCRETGFDVRYAFETGKVAASVLPYKTLPAGVIKTVDRLNLSSVTIYIACSTAGKIMEIEAWT</sequence>
<proteinExistence type="predicted"/>